<dbReference type="Proteomes" id="UP000003330">
    <property type="component" value="Unassembled WGS sequence"/>
</dbReference>
<reference evidence="15 16" key="1">
    <citation type="journal article" date="2014" name="Int. J. Syst. Evol. Microbiol.">
        <title>Phylogenomics and the dynamic genome evolution of the genus Streptococcus.</title>
        <authorList>
            <consortium name="The Broad Institute Genome Sequencing Platform"/>
            <person name="Richards V.P."/>
            <person name="Palmer S.R."/>
            <person name="Pavinski Bitar P.D."/>
            <person name="Qin X."/>
            <person name="Weinstock G.M."/>
            <person name="Highlander S.K."/>
            <person name="Town C.D."/>
            <person name="Burne R.A."/>
            <person name="Stanhope M.J."/>
        </authorList>
    </citation>
    <scope>NUCLEOTIDE SEQUENCE [LARGE SCALE GENOMIC DNA]</scope>
    <source>
        <strain evidence="15 16">707-05</strain>
    </source>
</reference>
<evidence type="ECO:0000256" key="9">
    <source>
        <dbReference type="ARBA" id="ARBA00022842"/>
    </source>
</evidence>
<comment type="caution">
    <text evidence="15">The sequence shown here is derived from an EMBL/GenBank/DDBJ whole genome shotgun (WGS) entry which is preliminary data.</text>
</comment>
<protein>
    <recommendedName>
        <fullName evidence="13">Glutathione biosynthesis bifunctional protein GshAB</fullName>
    </recommendedName>
    <alternativeName>
        <fullName evidence="13">Gamma-GCS-GS</fullName>
        <shortName evidence="13">GCS-GS</shortName>
    </alternativeName>
    <domain>
        <recommendedName>
            <fullName evidence="13">Glutamate--cysteine ligase</fullName>
            <ecNumber evidence="13">6.3.2.2</ecNumber>
        </recommendedName>
        <alternativeName>
            <fullName evidence="13">Gamma-ECS</fullName>
            <shortName evidence="13">GCS</shortName>
        </alternativeName>
        <alternativeName>
            <fullName evidence="13">Gamma-glutamylcysteine synthetase</fullName>
        </alternativeName>
    </domain>
    <domain>
        <recommendedName>
            <fullName evidence="13">Glutathione synthetase</fullName>
            <ecNumber evidence="13">6.3.2.3</ecNumber>
        </recommendedName>
        <alternativeName>
            <fullName evidence="13">GSH synthetase</fullName>
            <shortName evidence="13">GS</shortName>
            <shortName evidence="13">GSH-S</shortName>
            <shortName evidence="13">GSHase</shortName>
        </alternativeName>
        <alternativeName>
            <fullName evidence="13">Glutathione synthase</fullName>
        </alternativeName>
    </domain>
</protein>
<dbReference type="Pfam" id="PF04262">
    <property type="entry name" value="Glu_cys_ligase"/>
    <property type="match status" value="2"/>
</dbReference>
<keyword evidence="4 13" id="KW-0436">Ligase</keyword>
<evidence type="ECO:0000256" key="13">
    <source>
        <dbReference type="HAMAP-Rule" id="MF_00782"/>
    </source>
</evidence>
<evidence type="ECO:0000256" key="11">
    <source>
        <dbReference type="ARBA" id="ARBA00023268"/>
    </source>
</evidence>
<dbReference type="HAMAP" id="MF_00782">
    <property type="entry name" value="Glut_biosynth"/>
    <property type="match status" value="1"/>
</dbReference>
<dbReference type="GO" id="GO:0005829">
    <property type="term" value="C:cytosol"/>
    <property type="evidence" value="ECO:0007669"/>
    <property type="project" value="TreeGrafter"/>
</dbReference>
<comment type="catalytic activity">
    <reaction evidence="12 13">
        <text>L-cysteine + L-glutamate + ATP = gamma-L-glutamyl-L-cysteine + ADP + phosphate + H(+)</text>
        <dbReference type="Rhea" id="RHEA:13285"/>
        <dbReference type="ChEBI" id="CHEBI:15378"/>
        <dbReference type="ChEBI" id="CHEBI:29985"/>
        <dbReference type="ChEBI" id="CHEBI:30616"/>
        <dbReference type="ChEBI" id="CHEBI:35235"/>
        <dbReference type="ChEBI" id="CHEBI:43474"/>
        <dbReference type="ChEBI" id="CHEBI:58173"/>
        <dbReference type="ChEBI" id="CHEBI:456216"/>
        <dbReference type="EC" id="6.3.2.2"/>
    </reaction>
</comment>
<dbReference type="InterPro" id="IPR020561">
    <property type="entry name" value="PRibGlycinamid_synth_ATP-grasp"/>
</dbReference>
<keyword evidence="7 13" id="KW-0547">Nucleotide-binding</keyword>
<evidence type="ECO:0000256" key="7">
    <source>
        <dbReference type="ARBA" id="ARBA00022741"/>
    </source>
</evidence>
<comment type="catalytic activity">
    <reaction evidence="13">
        <text>gamma-L-glutamyl-L-cysteine + glycine + ATP = glutathione + ADP + phosphate + H(+)</text>
        <dbReference type="Rhea" id="RHEA:13557"/>
        <dbReference type="ChEBI" id="CHEBI:15378"/>
        <dbReference type="ChEBI" id="CHEBI:30616"/>
        <dbReference type="ChEBI" id="CHEBI:43474"/>
        <dbReference type="ChEBI" id="CHEBI:57305"/>
        <dbReference type="ChEBI" id="CHEBI:57925"/>
        <dbReference type="ChEBI" id="CHEBI:58173"/>
        <dbReference type="ChEBI" id="CHEBI:456216"/>
        <dbReference type="EC" id="6.3.2.3"/>
    </reaction>
</comment>
<comment type="cofactor">
    <cofactor evidence="2">
        <name>Mg(2+)</name>
        <dbReference type="ChEBI" id="CHEBI:18420"/>
    </cofactor>
</comment>
<keyword evidence="11 13" id="KW-0511">Multifunctional enzyme</keyword>
<keyword evidence="9" id="KW-0460">Magnesium</keyword>
<dbReference type="NCBIfam" id="NF002688">
    <property type="entry name" value="PRK02471.1"/>
    <property type="match status" value="1"/>
</dbReference>
<dbReference type="SUPFAM" id="SSF56059">
    <property type="entry name" value="Glutathione synthetase ATP-binding domain-like"/>
    <property type="match status" value="1"/>
</dbReference>
<dbReference type="GO" id="GO:0005524">
    <property type="term" value="F:ATP binding"/>
    <property type="evidence" value="ECO:0007669"/>
    <property type="project" value="UniProtKB-UniRule"/>
</dbReference>
<evidence type="ECO:0000256" key="5">
    <source>
        <dbReference type="ARBA" id="ARBA00022684"/>
    </source>
</evidence>
<gene>
    <name evidence="13 15" type="primary">gshAB</name>
    <name evidence="13" type="synonym">gshF</name>
    <name evidence="15" type="ORF">STRIC_1791</name>
</gene>
<dbReference type="Gene3D" id="3.30.470.20">
    <property type="entry name" value="ATP-grasp fold, B domain"/>
    <property type="match status" value="2"/>
</dbReference>
<evidence type="ECO:0000256" key="1">
    <source>
        <dbReference type="ARBA" id="ARBA00001936"/>
    </source>
</evidence>
<name>G5K4Q4_9STRE</name>
<dbReference type="GO" id="GO:0046872">
    <property type="term" value="F:metal ion binding"/>
    <property type="evidence" value="ECO:0007669"/>
    <property type="project" value="UniProtKB-KW"/>
</dbReference>
<dbReference type="Pfam" id="PF01071">
    <property type="entry name" value="GARS_A"/>
    <property type="match status" value="1"/>
</dbReference>
<evidence type="ECO:0000313" key="15">
    <source>
        <dbReference type="EMBL" id="EHI69164.1"/>
    </source>
</evidence>
<evidence type="ECO:0000256" key="6">
    <source>
        <dbReference type="ARBA" id="ARBA00022723"/>
    </source>
</evidence>
<evidence type="ECO:0000259" key="14">
    <source>
        <dbReference type="PROSITE" id="PS50975"/>
    </source>
</evidence>
<dbReference type="InterPro" id="IPR014746">
    <property type="entry name" value="Gln_synth/guanido_kin_cat_dom"/>
</dbReference>
<dbReference type="SUPFAM" id="SSF55931">
    <property type="entry name" value="Glutamine synthetase/guanido kinase"/>
    <property type="match status" value="1"/>
</dbReference>
<dbReference type="EC" id="6.3.2.2" evidence="13"/>
<dbReference type="InterPro" id="IPR007370">
    <property type="entry name" value="Glu_cys_ligase"/>
</dbReference>
<evidence type="ECO:0000256" key="2">
    <source>
        <dbReference type="ARBA" id="ARBA00001946"/>
    </source>
</evidence>
<evidence type="ECO:0000256" key="12">
    <source>
        <dbReference type="ARBA" id="ARBA00048819"/>
    </source>
</evidence>
<keyword evidence="5 13" id="KW-0317">Glutathione biosynthesis</keyword>
<dbReference type="InterPro" id="IPR006335">
    <property type="entry name" value="Glut_biosynth"/>
</dbReference>
<evidence type="ECO:0000313" key="16">
    <source>
        <dbReference type="Proteomes" id="UP000003330"/>
    </source>
</evidence>
<dbReference type="InterPro" id="IPR011761">
    <property type="entry name" value="ATP-grasp"/>
</dbReference>
<dbReference type="eggNOG" id="COG1181">
    <property type="taxonomic scope" value="Bacteria"/>
</dbReference>
<dbReference type="eggNOG" id="COG2918">
    <property type="taxonomic scope" value="Bacteria"/>
</dbReference>
<dbReference type="UniPathway" id="UPA00142">
    <property type="reaction ID" value="UER00209"/>
</dbReference>
<dbReference type="GO" id="GO:0004363">
    <property type="term" value="F:glutathione synthase activity"/>
    <property type="evidence" value="ECO:0007669"/>
    <property type="project" value="UniProtKB-UniRule"/>
</dbReference>
<organism evidence="15 16">
    <name type="scientific">Streptococcus ictaluri 707-05</name>
    <dbReference type="NCBI Taxonomy" id="764299"/>
    <lineage>
        <taxon>Bacteria</taxon>
        <taxon>Bacillati</taxon>
        <taxon>Bacillota</taxon>
        <taxon>Bacilli</taxon>
        <taxon>Lactobacillales</taxon>
        <taxon>Streptococcaceae</taxon>
        <taxon>Streptococcus</taxon>
    </lineage>
</organism>
<sequence length="751" mass="85039">MKLNQLLQALPKDTHILEGHFGIEREGLRVTQEGHVSQREHPQSLGSRNRHPYIQTDFSEAQLELITPVSKSTKEIRRRLGAITDVAQRSLEADEVIWPLSMPPYLQEAEIHIAKLDNPSEVAYRSHLADKYGVLLQSISGIHYNFEIGSQPLDKLFQESGYSSRVTFKNDLYMKLARQFLTYRWLLTYLYGASPLAEREFYSHSPKRAVRSLRSSKAYGYNNKEEVKVSFQSIERYIEDIEKAVASGHLSMEKEFYSPIRLRGAKHNHDYLEQGVTYMEFRSFDLNPFDSLGMSQETLDTFHLIILALLWMDEGETSDKTIEMSKAINEAVALAHPLDALPQEADPKPLLLAMQEVIEHFDLDEIYQTTLTNITRVIQNPEETMAAKLLKAIENNSLMTFGTKMANNYHQLAWQAPYALKGYESMELSTQMVMFDAIQKGLHLEILDERDQFIKLWHQDHIEYVKNGNMTAKDNYVIPLAMANKTVTKKILDQAGFPTPQGQEFANKAEALAYFPLIANKAIVVKPKSTNFGLGISIFPEKASKEDYQKAVEIAFAEDHSILVEDFITGTEYRFFVLDGECLAVLLRLAANVVGDGSHTIQELIDLKNENPLRGYDHRSPLEKIQLGQIERLYLAQEGYTPETILAPGEKAVLRGNSNISTGGDSVDVTDQMDDSYKQLAAEMAKAMGAWVCGVDLIIPDMTQVSSPKNPNCTCIELNFNPSMYMHTYCQEGPGQAITPKIIEKLFPELT</sequence>
<dbReference type="STRING" id="764299.STRIC_1791"/>
<dbReference type="PANTHER" id="PTHR38761:SF1">
    <property type="entry name" value="GLUTAMATE--CYSTEINE LIGASE"/>
    <property type="match status" value="1"/>
</dbReference>
<dbReference type="AlphaFoldDB" id="G5K4Q4"/>
<dbReference type="Pfam" id="PF18419">
    <property type="entry name" value="ATP-grasp_6"/>
    <property type="match status" value="1"/>
</dbReference>
<keyword evidence="6" id="KW-0479">Metal-binding</keyword>
<comment type="pathway">
    <text evidence="3 13">Sulfur metabolism; glutathione biosynthesis; glutathione from L-cysteine and L-glutamate: step 1/2.</text>
</comment>
<proteinExistence type="inferred from homology"/>
<dbReference type="OrthoDB" id="9803907at2"/>
<keyword evidence="16" id="KW-1185">Reference proteome</keyword>
<dbReference type="PANTHER" id="PTHR38761">
    <property type="entry name" value="GLUTAMATE--CYSTEINE LIGASE"/>
    <property type="match status" value="1"/>
</dbReference>
<dbReference type="EMBL" id="AEUX02000007">
    <property type="protein sequence ID" value="EHI69164.1"/>
    <property type="molecule type" value="Genomic_DNA"/>
</dbReference>
<comment type="function">
    <text evidence="13">Synthesizes glutathione from L-glutamate and L-cysteine via gamma-L-glutamyl-L-cysteine.</text>
</comment>
<dbReference type="RefSeq" id="WP_008090171.1">
    <property type="nucleotide sequence ID" value="NZ_AEUX02000007.1"/>
</dbReference>
<dbReference type="Gene3D" id="3.30.590.20">
    <property type="match status" value="1"/>
</dbReference>
<comment type="similarity">
    <text evidence="13">In the N-terminal section; belongs to the glutamate--cysteine ligase type 1 family. Type 2 subfamily.</text>
</comment>
<comment type="pathway">
    <text evidence="13">Sulfur metabolism; glutathione biosynthesis; glutathione from L-cysteine and L-glutamate: step 2/2.</text>
</comment>
<keyword evidence="8 13" id="KW-0067">ATP-binding</keyword>
<dbReference type="InterPro" id="IPR006334">
    <property type="entry name" value="Glut_cys_ligase"/>
</dbReference>
<evidence type="ECO:0000256" key="3">
    <source>
        <dbReference type="ARBA" id="ARBA00005006"/>
    </source>
</evidence>
<dbReference type="EC" id="6.3.2.3" evidence="13"/>
<dbReference type="InterPro" id="IPR040657">
    <property type="entry name" value="GshAB_ATP-grasp"/>
</dbReference>
<comment type="cofactor">
    <cofactor evidence="1">
        <name>Mn(2+)</name>
        <dbReference type="ChEBI" id="CHEBI:29035"/>
    </cofactor>
</comment>
<feature type="domain" description="ATP-grasp" evidence="14">
    <location>
        <begin position="489"/>
        <end position="747"/>
    </location>
</feature>
<keyword evidence="10" id="KW-0464">Manganese</keyword>
<dbReference type="NCBIfam" id="TIGR01435">
    <property type="entry name" value="glu_cys_lig_rel"/>
    <property type="match status" value="1"/>
</dbReference>
<feature type="region of interest" description="Glutamate--cysteine ligase" evidence="13">
    <location>
        <begin position="1"/>
        <end position="333"/>
    </location>
</feature>
<comment type="subunit">
    <text evidence="13">Monomer.</text>
</comment>
<evidence type="ECO:0000256" key="4">
    <source>
        <dbReference type="ARBA" id="ARBA00022598"/>
    </source>
</evidence>
<accession>G5K4Q4</accession>
<dbReference type="PROSITE" id="PS50975">
    <property type="entry name" value="ATP_GRASP"/>
    <property type="match status" value="1"/>
</dbReference>
<evidence type="ECO:0000256" key="8">
    <source>
        <dbReference type="ARBA" id="ARBA00022840"/>
    </source>
</evidence>
<evidence type="ECO:0000256" key="10">
    <source>
        <dbReference type="ARBA" id="ARBA00023211"/>
    </source>
</evidence>
<dbReference type="GO" id="GO:0004357">
    <property type="term" value="F:glutamate-cysteine ligase activity"/>
    <property type="evidence" value="ECO:0007669"/>
    <property type="project" value="UniProtKB-UniRule"/>
</dbReference>